<evidence type="ECO:0000259" key="1">
    <source>
        <dbReference type="Pfam" id="PF21781"/>
    </source>
</evidence>
<feature type="domain" description="DUF6876" evidence="1">
    <location>
        <begin position="13"/>
        <end position="132"/>
    </location>
</feature>
<dbReference type="KEGG" id="cep:Cri9333_0420"/>
<dbReference type="OrthoDB" id="1255124at2"/>
<reference evidence="2 3" key="1">
    <citation type="submission" date="2012-06" db="EMBL/GenBank/DDBJ databases">
        <title>Finished chromosome of genome of Crinalium epipsammum PCC 9333.</title>
        <authorList>
            <consortium name="US DOE Joint Genome Institute"/>
            <person name="Gugger M."/>
            <person name="Coursin T."/>
            <person name="Rippka R."/>
            <person name="Tandeau De Marsac N."/>
            <person name="Huntemann M."/>
            <person name="Wei C.-L."/>
            <person name="Han J."/>
            <person name="Detter J.C."/>
            <person name="Han C."/>
            <person name="Tapia R."/>
            <person name="Davenport K."/>
            <person name="Daligault H."/>
            <person name="Erkkila T."/>
            <person name="Gu W."/>
            <person name="Munk A.C.C."/>
            <person name="Teshima H."/>
            <person name="Xu Y."/>
            <person name="Chain P."/>
            <person name="Chen A."/>
            <person name="Krypides N."/>
            <person name="Mavromatis K."/>
            <person name="Markowitz V."/>
            <person name="Szeto E."/>
            <person name="Ivanova N."/>
            <person name="Mikhailova N."/>
            <person name="Ovchinnikova G."/>
            <person name="Pagani I."/>
            <person name="Pati A."/>
            <person name="Goodwin L."/>
            <person name="Peters L."/>
            <person name="Pitluck S."/>
            <person name="Woyke T."/>
            <person name="Kerfeld C."/>
        </authorList>
    </citation>
    <scope>NUCLEOTIDE SEQUENCE [LARGE SCALE GENOMIC DNA]</scope>
    <source>
        <strain evidence="2 3">PCC 9333</strain>
    </source>
</reference>
<proteinExistence type="predicted"/>
<dbReference type="Pfam" id="PF21781">
    <property type="entry name" value="DUF6876"/>
    <property type="match status" value="1"/>
</dbReference>
<dbReference type="Proteomes" id="UP000010472">
    <property type="component" value="Chromosome"/>
</dbReference>
<dbReference type="HOGENOM" id="CLU_155947_0_0_3"/>
<dbReference type="EMBL" id="CP003620">
    <property type="protein sequence ID" value="AFZ11391.1"/>
    <property type="molecule type" value="Genomic_DNA"/>
</dbReference>
<protein>
    <recommendedName>
        <fullName evidence="1">DUF6876 domain-containing protein</fullName>
    </recommendedName>
</protein>
<sequence length="133" mass="15329">MELTQVDIDQCTRTQKTYVHRLGIAETYAHRVGITEIHYTEGVHLVATKGKAFWLLAAILSYQNSPVIKQTELKDFQLWELNVSENKTAVLTCRIDDDLPPLISQKIAITDFPLPYLRLIYFSDVLRLFSECK</sequence>
<keyword evidence="3" id="KW-1185">Reference proteome</keyword>
<name>K9VTV7_9CYAN</name>
<accession>K9VTV7</accession>
<evidence type="ECO:0000313" key="2">
    <source>
        <dbReference type="EMBL" id="AFZ11391.1"/>
    </source>
</evidence>
<dbReference type="eggNOG" id="ENOG5032ZB4">
    <property type="taxonomic scope" value="Bacteria"/>
</dbReference>
<gene>
    <name evidence="2" type="ORF">Cri9333_0420</name>
</gene>
<dbReference type="InterPro" id="IPR049241">
    <property type="entry name" value="DUF6876"/>
</dbReference>
<dbReference type="RefSeq" id="WP_015201532.1">
    <property type="nucleotide sequence ID" value="NC_019753.1"/>
</dbReference>
<organism evidence="2 3">
    <name type="scientific">Crinalium epipsammum PCC 9333</name>
    <dbReference type="NCBI Taxonomy" id="1173022"/>
    <lineage>
        <taxon>Bacteria</taxon>
        <taxon>Bacillati</taxon>
        <taxon>Cyanobacteriota</taxon>
        <taxon>Cyanophyceae</taxon>
        <taxon>Gomontiellales</taxon>
        <taxon>Gomontiellaceae</taxon>
        <taxon>Crinalium</taxon>
    </lineage>
</organism>
<evidence type="ECO:0000313" key="3">
    <source>
        <dbReference type="Proteomes" id="UP000010472"/>
    </source>
</evidence>
<dbReference type="STRING" id="1173022.Cri9333_0420"/>
<dbReference type="AlphaFoldDB" id="K9VTV7"/>